<feature type="binding site" evidence="7">
    <location>
        <position position="464"/>
    </location>
    <ligand>
        <name>meso-2,6-diaminopimelate</name>
        <dbReference type="ChEBI" id="CHEBI:57791"/>
    </ligand>
</feature>
<feature type="binding site" evidence="7">
    <location>
        <position position="468"/>
    </location>
    <ligand>
        <name>meso-2,6-diaminopimelate</name>
        <dbReference type="ChEBI" id="CHEBI:57791"/>
    </ligand>
</feature>
<evidence type="ECO:0000256" key="6">
    <source>
        <dbReference type="ARBA" id="ARBA00023316"/>
    </source>
</evidence>
<comment type="caution">
    <text evidence="7">Lacks conserved residue(s) required for the propagation of feature annotation.</text>
</comment>
<dbReference type="GO" id="GO:0008765">
    <property type="term" value="F:UDP-N-acetylmuramoylalanyl-D-glutamate-2,6-diaminopimelate ligase activity"/>
    <property type="evidence" value="ECO:0007669"/>
    <property type="project" value="UniProtKB-UniRule"/>
</dbReference>
<dbReference type="GO" id="GO:0000287">
    <property type="term" value="F:magnesium ion binding"/>
    <property type="evidence" value="ECO:0007669"/>
    <property type="project" value="UniProtKB-UniRule"/>
</dbReference>
<evidence type="ECO:0000256" key="3">
    <source>
        <dbReference type="ARBA" id="ARBA00022960"/>
    </source>
</evidence>
<feature type="binding site" evidence="7">
    <location>
        <position position="202"/>
    </location>
    <ligand>
        <name>UDP-N-acetyl-alpha-D-muramoyl-L-alanyl-D-glutamate</name>
        <dbReference type="ChEBI" id="CHEBI:83900"/>
    </ligand>
</feature>
<dbReference type="GO" id="GO:0005737">
    <property type="term" value="C:cytoplasm"/>
    <property type="evidence" value="ECO:0007669"/>
    <property type="project" value="UniProtKB-SubCell"/>
</dbReference>
<protein>
    <recommendedName>
        <fullName evidence="7">UDP-N-acetylmuramoyl-L-alanyl-D-glutamate--2,6-diaminopimelate ligase</fullName>
        <ecNumber evidence="7">6.3.2.13</ecNumber>
    </recommendedName>
    <alternativeName>
        <fullName evidence="7">Meso-A2pm-adding enzyme</fullName>
    </alternativeName>
    <alternativeName>
        <fullName evidence="7">Meso-diaminopimelate-adding enzyme</fullName>
    </alternativeName>
    <alternativeName>
        <fullName evidence="7">UDP-MurNAc-L-Ala-D-Glu:meso-diaminopimelate ligase</fullName>
    </alternativeName>
    <alternativeName>
        <fullName evidence="7">UDP-MurNAc-tripeptide synthetase</fullName>
    </alternativeName>
    <alternativeName>
        <fullName evidence="7">UDP-N-acetylmuramyl-tripeptide synthetase</fullName>
    </alternativeName>
</protein>
<dbReference type="InterPro" id="IPR013221">
    <property type="entry name" value="Mur_ligase_cen"/>
</dbReference>
<dbReference type="HAMAP" id="MF_00208">
    <property type="entry name" value="MurE"/>
    <property type="match status" value="1"/>
</dbReference>
<dbReference type="UniPathway" id="UPA00219"/>
<comment type="catalytic activity">
    <reaction evidence="7">
        <text>UDP-N-acetyl-alpha-D-muramoyl-L-alanyl-D-glutamate + meso-2,6-diaminopimelate + ATP = UDP-N-acetyl-alpha-D-muramoyl-L-alanyl-gamma-D-glutamyl-meso-2,6-diaminopimelate + ADP + phosphate + H(+)</text>
        <dbReference type="Rhea" id="RHEA:23676"/>
        <dbReference type="ChEBI" id="CHEBI:15378"/>
        <dbReference type="ChEBI" id="CHEBI:30616"/>
        <dbReference type="ChEBI" id="CHEBI:43474"/>
        <dbReference type="ChEBI" id="CHEBI:57791"/>
        <dbReference type="ChEBI" id="CHEBI:83900"/>
        <dbReference type="ChEBI" id="CHEBI:83905"/>
        <dbReference type="ChEBI" id="CHEBI:456216"/>
        <dbReference type="EC" id="6.3.2.13"/>
    </reaction>
</comment>
<keyword evidence="7" id="KW-0067">ATP-binding</keyword>
<dbReference type="Gene3D" id="3.40.1190.10">
    <property type="entry name" value="Mur-like, catalytic domain"/>
    <property type="match status" value="1"/>
</dbReference>
<evidence type="ECO:0000256" key="4">
    <source>
        <dbReference type="ARBA" id="ARBA00022984"/>
    </source>
</evidence>
<evidence type="ECO:0000256" key="5">
    <source>
        <dbReference type="ARBA" id="ARBA00023306"/>
    </source>
</evidence>
<dbReference type="GO" id="GO:0005524">
    <property type="term" value="F:ATP binding"/>
    <property type="evidence" value="ECO:0007669"/>
    <property type="project" value="UniProtKB-UniRule"/>
</dbReference>
<dbReference type="STRING" id="446470.Snas_4016"/>
<dbReference type="eggNOG" id="COG0769">
    <property type="taxonomic scope" value="Bacteria"/>
</dbReference>
<name>D3PZY1_STANL</name>
<keyword evidence="4 7" id="KW-0573">Peptidoglycan synthesis</keyword>
<dbReference type="Pfam" id="PF02875">
    <property type="entry name" value="Mur_ligase_C"/>
    <property type="match status" value="1"/>
</dbReference>
<feature type="binding site" evidence="7">
    <location>
        <begin position="125"/>
        <end position="131"/>
    </location>
    <ligand>
        <name>ATP</name>
        <dbReference type="ChEBI" id="CHEBI:30616"/>
    </ligand>
</feature>
<feature type="binding site" evidence="7">
    <location>
        <position position="40"/>
    </location>
    <ligand>
        <name>UDP-N-acetyl-alpha-D-muramoyl-L-alanyl-D-glutamate</name>
        <dbReference type="ChEBI" id="CHEBI:83900"/>
    </ligand>
</feature>
<comment type="similarity">
    <text evidence="1 7">Belongs to the MurCDEF family. MurE subfamily.</text>
</comment>
<dbReference type="InterPro" id="IPR000713">
    <property type="entry name" value="Mur_ligase_N"/>
</dbReference>
<feature type="binding site" evidence="7">
    <location>
        <begin position="414"/>
        <end position="417"/>
    </location>
    <ligand>
        <name>meso-2,6-diaminopimelate</name>
        <dbReference type="ChEBI" id="CHEBI:57791"/>
    </ligand>
</feature>
<comment type="pathway">
    <text evidence="7 8">Cell wall biogenesis; peptidoglycan biosynthesis.</text>
</comment>
<evidence type="ECO:0000256" key="8">
    <source>
        <dbReference type="RuleBase" id="RU004135"/>
    </source>
</evidence>
<dbReference type="SUPFAM" id="SSF53623">
    <property type="entry name" value="MurD-like peptide ligases, catalytic domain"/>
    <property type="match status" value="1"/>
</dbReference>
<comment type="cofactor">
    <cofactor evidence="7">
        <name>Mg(2+)</name>
        <dbReference type="ChEBI" id="CHEBI:18420"/>
    </cofactor>
</comment>
<sequence length="495" mass="51512">MLGFPRPETVTPIPLAALARLLSVPVDAEPGRVEVTGVSLASARVRPGDLYVAVPGARRHGAEFLAEAVERGAVAVLSDSWGVEAAVEHGLPALHHPDPRAAAGVVSSAVYGEPTKRLSVIGITGTSGKTSTAYLVEAGLKAAGRVTGLIGTVETRIGAETIVSERTTPEATELQALFAYALEQGVTDIVMEVSSHALTLHRAEGISFAVGGFTMFGLDHLDFHPTVDEYFAAKAKLFDGRCRVEVVNADDAWAKRLVTPDTVTYSLVDANATWSVDSITGSGFDQSFEVTSPHGRHHGSVRLPGRHNIANALLAYGCLTAVGVPVETAIAGVADCAGVPGRMELVSEDNPVHGVVDYAHKPDAITAVLEALRPITSGSLIAVIGAGGDRDPSKRTLMGDAAARAADLVIVTDDNPRTEDPAAVRAGVLAGVGDRPHLEVADRATAIDEAVARAKPGDTIALLGKGHESGQELADRVLPFDDRRVLADALSAARP</sequence>
<organism evidence="12 13">
    <name type="scientific">Stackebrandtia nassauensis (strain DSM 44728 / CIP 108903 / NRRL B-16338 / NBRC 102104 / LLR-40K-21)</name>
    <dbReference type="NCBI Taxonomy" id="446470"/>
    <lineage>
        <taxon>Bacteria</taxon>
        <taxon>Bacillati</taxon>
        <taxon>Actinomycetota</taxon>
        <taxon>Actinomycetes</taxon>
        <taxon>Glycomycetales</taxon>
        <taxon>Glycomycetaceae</taxon>
        <taxon>Stackebrandtia</taxon>
    </lineage>
</organism>
<evidence type="ECO:0000259" key="9">
    <source>
        <dbReference type="Pfam" id="PF01225"/>
    </source>
</evidence>
<feature type="binding site" evidence="7">
    <location>
        <position position="194"/>
    </location>
    <ligand>
        <name>UDP-N-acetyl-alpha-D-muramoyl-L-alanyl-D-glutamate</name>
        <dbReference type="ChEBI" id="CHEBI:83900"/>
    </ligand>
</feature>
<dbReference type="GO" id="GO:0051301">
    <property type="term" value="P:cell division"/>
    <property type="evidence" value="ECO:0007669"/>
    <property type="project" value="UniProtKB-KW"/>
</dbReference>
<keyword evidence="7" id="KW-0436">Ligase</keyword>
<dbReference type="PANTHER" id="PTHR23135">
    <property type="entry name" value="MUR LIGASE FAMILY MEMBER"/>
    <property type="match status" value="1"/>
</dbReference>
<evidence type="ECO:0000256" key="1">
    <source>
        <dbReference type="ARBA" id="ARBA00005898"/>
    </source>
</evidence>
<dbReference type="SUPFAM" id="SSF53244">
    <property type="entry name" value="MurD-like peptide ligases, peptide-binding domain"/>
    <property type="match status" value="1"/>
</dbReference>
<dbReference type="GO" id="GO:0071555">
    <property type="term" value="P:cell wall organization"/>
    <property type="evidence" value="ECO:0007669"/>
    <property type="project" value="UniProtKB-KW"/>
</dbReference>
<evidence type="ECO:0000256" key="2">
    <source>
        <dbReference type="ARBA" id="ARBA00022618"/>
    </source>
</evidence>
<dbReference type="NCBIfam" id="NF001126">
    <property type="entry name" value="PRK00139.1-4"/>
    <property type="match status" value="1"/>
</dbReference>
<evidence type="ECO:0000313" key="13">
    <source>
        <dbReference type="Proteomes" id="UP000000844"/>
    </source>
</evidence>
<evidence type="ECO:0000313" key="12">
    <source>
        <dbReference type="EMBL" id="ADD43668.1"/>
    </source>
</evidence>
<dbReference type="InterPro" id="IPR035911">
    <property type="entry name" value="MurE/MurF_N"/>
</dbReference>
<dbReference type="AlphaFoldDB" id="D3PZY1"/>
<feature type="binding site" evidence="7">
    <location>
        <position position="390"/>
    </location>
    <ligand>
        <name>meso-2,6-diaminopimelate</name>
        <dbReference type="ChEBI" id="CHEBI:57791"/>
    </ligand>
</feature>
<dbReference type="SUPFAM" id="SSF63418">
    <property type="entry name" value="MurE/MurF N-terminal domain"/>
    <property type="match status" value="1"/>
</dbReference>
<dbReference type="EMBL" id="CP001778">
    <property type="protein sequence ID" value="ADD43668.1"/>
    <property type="molecule type" value="Genomic_DNA"/>
</dbReference>
<dbReference type="Proteomes" id="UP000000844">
    <property type="component" value="Chromosome"/>
</dbReference>
<dbReference type="HOGENOM" id="CLU_022291_4_1_11"/>
<dbReference type="InterPro" id="IPR036565">
    <property type="entry name" value="Mur-like_cat_sf"/>
</dbReference>
<comment type="function">
    <text evidence="7">Catalyzes the addition of meso-diaminopimelic acid to the nucleotide precursor UDP-N-acetylmuramoyl-L-alanyl-D-glutamate (UMAG) in the biosynthesis of bacterial cell-wall peptidoglycan.</text>
</comment>
<evidence type="ECO:0000259" key="11">
    <source>
        <dbReference type="Pfam" id="PF08245"/>
    </source>
</evidence>
<dbReference type="OrthoDB" id="9800958at2"/>
<dbReference type="EC" id="6.3.2.13" evidence="7"/>
<evidence type="ECO:0000259" key="10">
    <source>
        <dbReference type="Pfam" id="PF02875"/>
    </source>
</evidence>
<dbReference type="Gene3D" id="3.90.190.20">
    <property type="entry name" value="Mur ligase, C-terminal domain"/>
    <property type="match status" value="1"/>
</dbReference>
<feature type="binding site" evidence="7">
    <location>
        <position position="42"/>
    </location>
    <ligand>
        <name>UDP-N-acetyl-alpha-D-muramoyl-L-alanyl-D-glutamate</name>
        <dbReference type="ChEBI" id="CHEBI:83900"/>
    </ligand>
</feature>
<dbReference type="NCBIfam" id="TIGR01085">
    <property type="entry name" value="murE"/>
    <property type="match status" value="1"/>
</dbReference>
<keyword evidence="7" id="KW-0547">Nucleotide-binding</keyword>
<dbReference type="Pfam" id="PF01225">
    <property type="entry name" value="Mur_ligase"/>
    <property type="match status" value="1"/>
</dbReference>
<keyword evidence="6 7" id="KW-0961">Cell wall biogenesis/degradation</keyword>
<feature type="short sequence motif" description="Meso-diaminopimelate recognition motif" evidence="7">
    <location>
        <begin position="414"/>
        <end position="417"/>
    </location>
</feature>
<keyword evidence="7" id="KW-0460">Magnesium</keyword>
<dbReference type="Gene3D" id="3.40.1390.10">
    <property type="entry name" value="MurE/MurF, N-terminal domain"/>
    <property type="match status" value="1"/>
</dbReference>
<feature type="modified residue" description="N6-carboxylysine" evidence="7">
    <location>
        <position position="234"/>
    </location>
</feature>
<feature type="domain" description="Mur ligase N-terminal catalytic" evidence="9">
    <location>
        <begin position="34"/>
        <end position="88"/>
    </location>
</feature>
<keyword evidence="2 7" id="KW-0132">Cell division</keyword>
<dbReference type="GO" id="GO:0009252">
    <property type="term" value="P:peptidoglycan biosynthetic process"/>
    <property type="evidence" value="ECO:0007669"/>
    <property type="project" value="UniProtKB-UniRule"/>
</dbReference>
<reference evidence="12 13" key="1">
    <citation type="journal article" date="2009" name="Stand. Genomic Sci.">
        <title>Complete genome sequence of Stackebrandtia nassauensis type strain (LLR-40K-21).</title>
        <authorList>
            <person name="Munk C."/>
            <person name="Lapidus A."/>
            <person name="Copeland A."/>
            <person name="Jando M."/>
            <person name="Mayilraj S."/>
            <person name="Glavina Del Rio T."/>
            <person name="Nolan M."/>
            <person name="Chen F."/>
            <person name="Lucas S."/>
            <person name="Tice H."/>
            <person name="Cheng J.F."/>
            <person name="Han C."/>
            <person name="Detter J.C."/>
            <person name="Bruce D."/>
            <person name="Goodwin L."/>
            <person name="Chain P."/>
            <person name="Pitluck S."/>
            <person name="Goker M."/>
            <person name="Ovchinikova G."/>
            <person name="Pati A."/>
            <person name="Ivanova N."/>
            <person name="Mavromatis K."/>
            <person name="Chen A."/>
            <person name="Palaniappan K."/>
            <person name="Land M."/>
            <person name="Hauser L."/>
            <person name="Chang Y.J."/>
            <person name="Jeffries C.D."/>
            <person name="Bristow J."/>
            <person name="Eisen J.A."/>
            <person name="Markowitz V."/>
            <person name="Hugenholtz P."/>
            <person name="Kyrpides N.C."/>
            <person name="Klenk H.P."/>
        </authorList>
    </citation>
    <scope>NUCLEOTIDE SEQUENCE [LARGE SCALE GENOMIC DNA]</scope>
    <source>
        <strain evidence="13">DSM 44728 / CIP 108903 / NRRL B-16338 / NBRC 102104 / LLR-40K-21</strain>
    </source>
</reference>
<keyword evidence="7" id="KW-0963">Cytoplasm</keyword>
<accession>D3PZY1</accession>
<dbReference type="KEGG" id="sna:Snas_4016"/>
<dbReference type="NCBIfam" id="NF001124">
    <property type="entry name" value="PRK00139.1-2"/>
    <property type="match status" value="1"/>
</dbReference>
<dbReference type="Pfam" id="PF08245">
    <property type="entry name" value="Mur_ligase_M"/>
    <property type="match status" value="1"/>
</dbReference>
<comment type="subcellular location">
    <subcellularLocation>
        <location evidence="7 8">Cytoplasm</location>
    </subcellularLocation>
</comment>
<evidence type="ECO:0000256" key="7">
    <source>
        <dbReference type="HAMAP-Rule" id="MF_00208"/>
    </source>
</evidence>
<dbReference type="GO" id="GO:0008360">
    <property type="term" value="P:regulation of cell shape"/>
    <property type="evidence" value="ECO:0007669"/>
    <property type="project" value="UniProtKB-KW"/>
</dbReference>
<dbReference type="RefSeq" id="WP_013019239.1">
    <property type="nucleotide sequence ID" value="NC_013947.1"/>
</dbReference>
<feature type="binding site" evidence="7">
    <location>
        <begin position="167"/>
        <end position="168"/>
    </location>
    <ligand>
        <name>UDP-N-acetyl-alpha-D-muramoyl-L-alanyl-D-glutamate</name>
        <dbReference type="ChEBI" id="CHEBI:83900"/>
    </ligand>
</feature>
<dbReference type="InterPro" id="IPR004101">
    <property type="entry name" value="Mur_ligase_C"/>
</dbReference>
<dbReference type="PANTHER" id="PTHR23135:SF4">
    <property type="entry name" value="UDP-N-ACETYLMURAMOYL-L-ALANYL-D-GLUTAMATE--2,6-DIAMINOPIMELATE LIGASE MURE HOMOLOG, CHLOROPLASTIC"/>
    <property type="match status" value="1"/>
</dbReference>
<feature type="domain" description="Mur ligase central" evidence="11">
    <location>
        <begin position="123"/>
        <end position="318"/>
    </location>
</feature>
<keyword evidence="13" id="KW-1185">Reference proteome</keyword>
<keyword evidence="5 7" id="KW-0131">Cell cycle</keyword>
<feature type="domain" description="Mur ligase C-terminal" evidence="10">
    <location>
        <begin position="341"/>
        <end position="466"/>
    </location>
</feature>
<comment type="PTM">
    <text evidence="7">Carboxylation is probably crucial for Mg(2+) binding and, consequently, for the gamma-phosphate positioning of ATP.</text>
</comment>
<proteinExistence type="inferred from homology"/>
<keyword evidence="3 7" id="KW-0133">Cell shape</keyword>
<dbReference type="InterPro" id="IPR036615">
    <property type="entry name" value="Mur_ligase_C_dom_sf"/>
</dbReference>
<dbReference type="InterPro" id="IPR005761">
    <property type="entry name" value="UDP-N-AcMur-Glu-dNH2Pim_ligase"/>
</dbReference>
<gene>
    <name evidence="7" type="primary">murE</name>
    <name evidence="12" type="ordered locus">Snas_4016</name>
</gene>